<dbReference type="PANTHER" id="PTHR47396:SF1">
    <property type="entry name" value="ATP-DEPENDENT HELICASE IRC3-RELATED"/>
    <property type="match status" value="1"/>
</dbReference>
<reference evidence="2 3" key="1">
    <citation type="submission" date="2023-04" db="EMBL/GenBank/DDBJ databases">
        <title>Genome Sequence of Selenomonas sputigena ATCC 33150.</title>
        <authorList>
            <person name="Miller D.P."/>
            <person name="Anvari S."/>
            <person name="Polson S.W."/>
            <person name="Macdonald M."/>
            <person name="Mcdowell J.V."/>
        </authorList>
    </citation>
    <scope>NUCLEOTIDE SEQUENCE [LARGE SCALE GENOMIC DNA]</scope>
    <source>
        <strain evidence="2 3">ATCC 33150</strain>
    </source>
</reference>
<dbReference type="InterPro" id="IPR050742">
    <property type="entry name" value="Helicase_Restrict-Modif_Enz"/>
</dbReference>
<dbReference type="Pfam" id="PF04851">
    <property type="entry name" value="ResIII"/>
    <property type="match status" value="1"/>
</dbReference>
<proteinExistence type="predicted"/>
<dbReference type="PROSITE" id="PS51192">
    <property type="entry name" value="HELICASE_ATP_BIND_1"/>
    <property type="match status" value="1"/>
</dbReference>
<keyword evidence="2" id="KW-0547">Nucleotide-binding</keyword>
<dbReference type="SMART" id="SM00487">
    <property type="entry name" value="DEXDc"/>
    <property type="match status" value="1"/>
</dbReference>
<dbReference type="InterPro" id="IPR001650">
    <property type="entry name" value="Helicase_C-like"/>
</dbReference>
<dbReference type="InterPro" id="IPR014001">
    <property type="entry name" value="Helicase_ATP-bd"/>
</dbReference>
<keyword evidence="3" id="KW-1185">Reference proteome</keyword>
<accession>A0ABV3X3V5</accession>
<dbReference type="InterPro" id="IPR027417">
    <property type="entry name" value="P-loop_NTPase"/>
</dbReference>
<keyword evidence="2" id="KW-0378">Hydrolase</keyword>
<dbReference type="Proteomes" id="UP001559623">
    <property type="component" value="Unassembled WGS sequence"/>
</dbReference>
<gene>
    <name evidence="2" type="ORF">QCO44_04320</name>
</gene>
<sequence>MASNFTFLLERKEYKDIAKAAVEAEKCLGRSPACSVVLAERALKLALCWMFTHDAGLALPYRESPTRLMHEPTLKRMRPDGLDAVVYYIFGLGNVTAYRGLPVSRETAVLALKGLACSLQWMVRCYDADFSPKPFDEEVLPASEKIKELDRNKLLEIYKQPFEGGALLPQRKKNREIAEEMAARREANKNGRPFTVPANLVAECRGRYMMVDGAQAGWTLDKDCFMNIEVEVPGGHPLTIDILYTDEQKKPLAVMAVKAAAGDMKEGVKQAKVWADVLEKKHGERPFIFLLHEGEYWFCDERRDNLRRIYGCFSREGLERRMEFRRLRNPEAHADISGDVTSRPYQTEAVWRACEAVHEGARRVLISTPPGTGKTRMAAGIVEALNDQHTIGTVLYLADREELTKQAYGKFRILLPDMKMVDILEDARCEAEAKIVFATGSTMMDAINEHRLESGARLYNPAHFDLIVIDESHPSVYEDHASLLRYFDAILLGFSSLPPEAPGEAEVYRFYELEPGKPTYAYRFEEALRDGWLVDFEAVDAAPEEIMDPSLRYAELTPEQKDIAEMEYSDTGTIANKDFDKAAVNNWLFSEEKIQAMLENLLTCGRKAKDGNLGKTIIFAKNSLQAKAIAFIFQRLHPEFGPDFIKAFDVRTPNLAEAVNDFTTEDGKPTIAVSVDVLDTGFDIPSVVNIVFFRKVHSLSKFSQMLGRGMRFCPDLGGEGKDKEDFLVIDYCKNFLFFGMEDKVKR</sequence>
<dbReference type="GO" id="GO:0004386">
    <property type="term" value="F:helicase activity"/>
    <property type="evidence" value="ECO:0007669"/>
    <property type="project" value="UniProtKB-KW"/>
</dbReference>
<dbReference type="PANTHER" id="PTHR47396">
    <property type="entry name" value="TYPE I RESTRICTION ENZYME ECOKI R PROTEIN"/>
    <property type="match status" value="1"/>
</dbReference>
<evidence type="ECO:0000259" key="1">
    <source>
        <dbReference type="PROSITE" id="PS51192"/>
    </source>
</evidence>
<dbReference type="RefSeq" id="WP_368846711.1">
    <property type="nucleotide sequence ID" value="NZ_CP194411.1"/>
</dbReference>
<comment type="caution">
    <text evidence="2">The sequence shown here is derived from an EMBL/GenBank/DDBJ whole genome shotgun (WGS) entry which is preliminary data.</text>
</comment>
<dbReference type="Gene3D" id="3.40.50.300">
    <property type="entry name" value="P-loop containing nucleotide triphosphate hydrolases"/>
    <property type="match status" value="2"/>
</dbReference>
<dbReference type="Pfam" id="PF00271">
    <property type="entry name" value="Helicase_C"/>
    <property type="match status" value="1"/>
</dbReference>
<keyword evidence="2" id="KW-0347">Helicase</keyword>
<keyword evidence="2" id="KW-0067">ATP-binding</keyword>
<organism evidence="2 3">
    <name type="scientific">Selenomonas sputigena</name>
    <dbReference type="NCBI Taxonomy" id="69823"/>
    <lineage>
        <taxon>Bacteria</taxon>
        <taxon>Bacillati</taxon>
        <taxon>Bacillota</taxon>
        <taxon>Negativicutes</taxon>
        <taxon>Selenomonadales</taxon>
        <taxon>Selenomonadaceae</taxon>
        <taxon>Selenomonas</taxon>
    </lineage>
</organism>
<dbReference type="SUPFAM" id="SSF52540">
    <property type="entry name" value="P-loop containing nucleoside triphosphate hydrolases"/>
    <property type="match status" value="1"/>
</dbReference>
<evidence type="ECO:0000313" key="2">
    <source>
        <dbReference type="EMBL" id="MEX5284871.1"/>
    </source>
</evidence>
<feature type="domain" description="Helicase ATP-binding" evidence="1">
    <location>
        <begin position="355"/>
        <end position="516"/>
    </location>
</feature>
<protein>
    <submittedName>
        <fullName evidence="2">DEAD/DEAH box helicase family protein</fullName>
    </submittedName>
</protein>
<name>A0ABV3X3V5_9FIRM</name>
<dbReference type="InterPro" id="IPR006935">
    <property type="entry name" value="Helicase/UvrB_N"/>
</dbReference>
<evidence type="ECO:0000313" key="3">
    <source>
        <dbReference type="Proteomes" id="UP001559623"/>
    </source>
</evidence>
<dbReference type="EMBL" id="JARVLH010000002">
    <property type="protein sequence ID" value="MEX5284871.1"/>
    <property type="molecule type" value="Genomic_DNA"/>
</dbReference>